<keyword evidence="2" id="KW-0472">Membrane</keyword>
<accession>A0A395M5Q5</accession>
<feature type="transmembrane region" description="Helical" evidence="2">
    <location>
        <begin position="87"/>
        <end position="113"/>
    </location>
</feature>
<keyword evidence="2" id="KW-1133">Transmembrane helix</keyword>
<proteinExistence type="predicted"/>
<comment type="caution">
    <text evidence="3">The sequence shown here is derived from an EMBL/GenBank/DDBJ whole genome shotgun (WGS) entry which is preliminary data.</text>
</comment>
<protein>
    <submittedName>
        <fullName evidence="3">Uncharacterized protein</fullName>
    </submittedName>
</protein>
<dbReference type="EMBL" id="PHFL01000007">
    <property type="protein sequence ID" value="RFM25284.1"/>
    <property type="molecule type" value="Genomic_DNA"/>
</dbReference>
<name>A0A395M5Q5_9BACT</name>
<dbReference type="Proteomes" id="UP000266389">
    <property type="component" value="Unassembled WGS sequence"/>
</dbReference>
<gene>
    <name evidence="3" type="ORF">D0433_01285</name>
</gene>
<evidence type="ECO:0000313" key="4">
    <source>
        <dbReference type="Proteomes" id="UP000266389"/>
    </source>
</evidence>
<organism evidence="3 4">
    <name type="scientific">Candidatus Thermochlorobacter aerophilus</name>
    <dbReference type="NCBI Taxonomy" id="1868324"/>
    <lineage>
        <taxon>Bacteria</taxon>
        <taxon>Pseudomonadati</taxon>
        <taxon>Chlorobiota</taxon>
        <taxon>Chlorobiia</taxon>
        <taxon>Chlorobiales</taxon>
        <taxon>Candidatus Thermochlorobacteriaceae</taxon>
        <taxon>Candidatus Thermochlorobacter</taxon>
    </lineage>
</organism>
<evidence type="ECO:0000256" key="2">
    <source>
        <dbReference type="SAM" id="Phobius"/>
    </source>
</evidence>
<feature type="region of interest" description="Disordered" evidence="1">
    <location>
        <begin position="35"/>
        <end position="62"/>
    </location>
</feature>
<feature type="transmembrane region" description="Helical" evidence="2">
    <location>
        <begin position="125"/>
        <end position="142"/>
    </location>
</feature>
<feature type="compositionally biased region" description="Basic and acidic residues" evidence="1">
    <location>
        <begin position="35"/>
        <end position="47"/>
    </location>
</feature>
<evidence type="ECO:0000313" key="3">
    <source>
        <dbReference type="EMBL" id="RFM25284.1"/>
    </source>
</evidence>
<keyword evidence="2" id="KW-0812">Transmembrane</keyword>
<dbReference type="AlphaFoldDB" id="A0A395M5Q5"/>
<reference evidence="3 4" key="1">
    <citation type="journal article" date="2011" name="ISME J.">
        <title>Community ecology of hot spring cyanobacterial mats: predominant populations and their functional potential.</title>
        <authorList>
            <person name="Klatt C.G."/>
            <person name="Wood J.M."/>
            <person name="Rusch D.B."/>
            <person name="Bateson M.M."/>
            <person name="Hamamura N."/>
            <person name="Heidelberg J.F."/>
            <person name="Grossman A.R."/>
            <person name="Bhaya D."/>
            <person name="Cohan F.M."/>
            <person name="Kuhl M."/>
            <person name="Bryant D.A."/>
            <person name="Ward D.M."/>
        </authorList>
    </citation>
    <scope>NUCLEOTIDE SEQUENCE [LARGE SCALE GENOMIC DNA]</scope>
    <source>
        <strain evidence="3">OS</strain>
    </source>
</reference>
<evidence type="ECO:0000256" key="1">
    <source>
        <dbReference type="SAM" id="MobiDB-lite"/>
    </source>
</evidence>
<sequence length="173" mass="19785">MIKSQSAGILKPRQTAGQKLQAELLTLLANNNLKKAKETMDREREEYPQNGSTHRASASEPDDEKIYLPEKGSIGAKIRERNQSRAILGGLTFTEVTGYGFAVLFFVLAIGVYFQLGRNPVTEHYGVTLSAVLALYGIYRFVRTQNWTKARLRRMELRKHRERLRLDELNDEE</sequence>